<proteinExistence type="predicted"/>
<evidence type="ECO:0000313" key="2">
    <source>
        <dbReference type="EnsemblPlants" id="PNT60741"/>
    </source>
</evidence>
<keyword evidence="3" id="KW-1185">Reference proteome</keyword>
<accession>A0A2K2CFD6</accession>
<organism evidence="1">
    <name type="scientific">Brachypodium distachyon</name>
    <name type="common">Purple false brome</name>
    <name type="synonym">Trachynia distachya</name>
    <dbReference type="NCBI Taxonomy" id="15368"/>
    <lineage>
        <taxon>Eukaryota</taxon>
        <taxon>Viridiplantae</taxon>
        <taxon>Streptophyta</taxon>
        <taxon>Embryophyta</taxon>
        <taxon>Tracheophyta</taxon>
        <taxon>Spermatophyta</taxon>
        <taxon>Magnoliopsida</taxon>
        <taxon>Liliopsida</taxon>
        <taxon>Poales</taxon>
        <taxon>Poaceae</taxon>
        <taxon>BOP clade</taxon>
        <taxon>Pooideae</taxon>
        <taxon>Stipodae</taxon>
        <taxon>Brachypodieae</taxon>
        <taxon>Brachypodium</taxon>
    </lineage>
</organism>
<dbReference type="Proteomes" id="UP000008810">
    <property type="component" value="Chromosome 5"/>
</dbReference>
<dbReference type="EnsemblPlants" id="PNT60741">
    <property type="protein sequence ID" value="PNT60741"/>
    <property type="gene ID" value="BRADI_5g03770v3"/>
</dbReference>
<evidence type="ECO:0000313" key="3">
    <source>
        <dbReference type="Proteomes" id="UP000008810"/>
    </source>
</evidence>
<sequence length="32" mass="3630">MESSHTHSKQIGLYQASLLGANGWRTESWQLL</sequence>
<reference evidence="1 2" key="1">
    <citation type="journal article" date="2010" name="Nature">
        <title>Genome sequencing and analysis of the model grass Brachypodium distachyon.</title>
        <authorList>
            <consortium name="International Brachypodium Initiative"/>
        </authorList>
    </citation>
    <scope>NUCLEOTIDE SEQUENCE [LARGE SCALE GENOMIC DNA]</scope>
    <source>
        <strain evidence="1 2">Bd21</strain>
    </source>
</reference>
<reference evidence="1" key="2">
    <citation type="submission" date="2017-06" db="EMBL/GenBank/DDBJ databases">
        <title>WGS assembly of Brachypodium distachyon.</title>
        <authorList>
            <consortium name="The International Brachypodium Initiative"/>
            <person name="Lucas S."/>
            <person name="Harmon-Smith M."/>
            <person name="Lail K."/>
            <person name="Tice H."/>
            <person name="Grimwood J."/>
            <person name="Bruce D."/>
            <person name="Barry K."/>
            <person name="Shu S."/>
            <person name="Lindquist E."/>
            <person name="Wang M."/>
            <person name="Pitluck S."/>
            <person name="Vogel J.P."/>
            <person name="Garvin D.F."/>
            <person name="Mockler T.C."/>
            <person name="Schmutz J."/>
            <person name="Rokhsar D."/>
            <person name="Bevan M.W."/>
        </authorList>
    </citation>
    <scope>NUCLEOTIDE SEQUENCE</scope>
    <source>
        <strain evidence="1">Bd21</strain>
    </source>
</reference>
<reference evidence="2" key="3">
    <citation type="submission" date="2018-08" db="UniProtKB">
        <authorList>
            <consortium name="EnsemblPlants"/>
        </authorList>
    </citation>
    <scope>IDENTIFICATION</scope>
    <source>
        <strain evidence="2">cv. Bd21</strain>
    </source>
</reference>
<name>A0A2K2CFD6_BRADI</name>
<protein>
    <submittedName>
        <fullName evidence="1 2">Uncharacterized protein</fullName>
    </submittedName>
</protein>
<gene>
    <name evidence="1" type="ORF">BRADI_5g03770v3</name>
</gene>
<dbReference type="OrthoDB" id="42638at2759"/>
<dbReference type="Gramene" id="PNT60741">
    <property type="protein sequence ID" value="PNT60741"/>
    <property type="gene ID" value="BRADI_5g03770v3"/>
</dbReference>
<evidence type="ECO:0000313" key="1">
    <source>
        <dbReference type="EMBL" id="PNT60741.1"/>
    </source>
</evidence>
<dbReference type="InParanoid" id="A0A2K2CFD6"/>
<dbReference type="AlphaFoldDB" id="A0A2K2CFD6"/>
<dbReference type="EMBL" id="CM000884">
    <property type="protein sequence ID" value="PNT60741.1"/>
    <property type="molecule type" value="Genomic_DNA"/>
</dbReference>